<accession>A0A0E9U5W7</accession>
<dbReference type="AlphaFoldDB" id="A0A0E9U5W7"/>
<reference evidence="1" key="2">
    <citation type="journal article" date="2015" name="Fish Shellfish Immunol.">
        <title>Early steps in the European eel (Anguilla anguilla)-Vibrio vulnificus interaction in the gills: Role of the RtxA13 toxin.</title>
        <authorList>
            <person name="Callol A."/>
            <person name="Pajuelo D."/>
            <person name="Ebbesson L."/>
            <person name="Teles M."/>
            <person name="MacKenzie S."/>
            <person name="Amaro C."/>
        </authorList>
    </citation>
    <scope>NUCLEOTIDE SEQUENCE</scope>
</reference>
<sequence length="50" mass="5965">MQFIYSYVHAIKPNNSTHLCRRAEHEQELQINPMLYISQLYAIYFTADVC</sequence>
<organism evidence="1">
    <name type="scientific">Anguilla anguilla</name>
    <name type="common">European freshwater eel</name>
    <name type="synonym">Muraena anguilla</name>
    <dbReference type="NCBI Taxonomy" id="7936"/>
    <lineage>
        <taxon>Eukaryota</taxon>
        <taxon>Metazoa</taxon>
        <taxon>Chordata</taxon>
        <taxon>Craniata</taxon>
        <taxon>Vertebrata</taxon>
        <taxon>Euteleostomi</taxon>
        <taxon>Actinopterygii</taxon>
        <taxon>Neopterygii</taxon>
        <taxon>Teleostei</taxon>
        <taxon>Anguilliformes</taxon>
        <taxon>Anguillidae</taxon>
        <taxon>Anguilla</taxon>
    </lineage>
</organism>
<reference evidence="1" key="1">
    <citation type="submission" date="2014-11" db="EMBL/GenBank/DDBJ databases">
        <authorList>
            <person name="Amaro Gonzalez C."/>
        </authorList>
    </citation>
    <scope>NUCLEOTIDE SEQUENCE</scope>
</reference>
<evidence type="ECO:0000313" key="1">
    <source>
        <dbReference type="EMBL" id="JAH61137.1"/>
    </source>
</evidence>
<protein>
    <submittedName>
        <fullName evidence="1">Uncharacterized protein</fullName>
    </submittedName>
</protein>
<dbReference type="EMBL" id="GBXM01047440">
    <property type="protein sequence ID" value="JAH61137.1"/>
    <property type="molecule type" value="Transcribed_RNA"/>
</dbReference>
<name>A0A0E9U5W7_ANGAN</name>
<proteinExistence type="predicted"/>